<dbReference type="GO" id="GO:0003713">
    <property type="term" value="F:transcription coactivator activity"/>
    <property type="evidence" value="ECO:0007669"/>
    <property type="project" value="TreeGrafter"/>
</dbReference>
<evidence type="ECO:0000256" key="15">
    <source>
        <dbReference type="SAM" id="MobiDB-lite"/>
    </source>
</evidence>
<reference evidence="17" key="1">
    <citation type="journal article" date="2016" name="Gigascience">
        <title>De novo construction of an expanded transcriptome assembly for the western tarnished plant bug, Lygus hesperus.</title>
        <authorList>
            <person name="Tassone E.E."/>
            <person name="Geib S.M."/>
            <person name="Hall B."/>
            <person name="Fabrick J.A."/>
            <person name="Brent C.S."/>
            <person name="Hull J.J."/>
        </authorList>
    </citation>
    <scope>NUCLEOTIDE SEQUENCE</scope>
</reference>
<dbReference type="EMBL" id="GDHC01012492">
    <property type="protein sequence ID" value="JAQ06137.1"/>
    <property type="molecule type" value="Transcribed_RNA"/>
</dbReference>
<feature type="domain" description="WW" evidence="16">
    <location>
        <begin position="141"/>
        <end position="174"/>
    </location>
</feature>
<dbReference type="Gene3D" id="6.20.430.10">
    <property type="match status" value="1"/>
</dbReference>
<dbReference type="Gene3D" id="2.20.70.10">
    <property type="match status" value="2"/>
</dbReference>
<keyword evidence="11" id="KW-0804">Transcription</keyword>
<dbReference type="PANTHER" id="PTHR17616:SF8">
    <property type="entry name" value="TRANSCRIPTIONAL COACTIVATOR YORKIE"/>
    <property type="match status" value="1"/>
</dbReference>
<feature type="region of interest" description="Disordered" evidence="15">
    <location>
        <begin position="33"/>
        <end position="110"/>
    </location>
</feature>
<evidence type="ECO:0000256" key="8">
    <source>
        <dbReference type="ARBA" id="ARBA00022949"/>
    </source>
</evidence>
<feature type="compositionally biased region" description="Low complexity" evidence="15">
    <location>
        <begin position="87"/>
        <end position="97"/>
    </location>
</feature>
<keyword evidence="6" id="KW-0597">Phosphoprotein</keyword>
<dbReference type="PROSITE" id="PS50020">
    <property type="entry name" value="WW_DOMAIN_2"/>
    <property type="match status" value="2"/>
</dbReference>
<feature type="domain" description="WW" evidence="16">
    <location>
        <begin position="240"/>
        <end position="273"/>
    </location>
</feature>
<dbReference type="GO" id="GO:0035329">
    <property type="term" value="P:hippo signaling"/>
    <property type="evidence" value="ECO:0007669"/>
    <property type="project" value="TreeGrafter"/>
</dbReference>
<dbReference type="Pfam" id="PF00397">
    <property type="entry name" value="WW"/>
    <property type="match status" value="2"/>
</dbReference>
<dbReference type="InterPro" id="IPR001202">
    <property type="entry name" value="WW_dom"/>
</dbReference>
<evidence type="ECO:0000256" key="7">
    <source>
        <dbReference type="ARBA" id="ARBA00022737"/>
    </source>
</evidence>
<dbReference type="SMART" id="SM00456">
    <property type="entry name" value="WW"/>
    <property type="match status" value="2"/>
</dbReference>
<dbReference type="GO" id="GO:0005737">
    <property type="term" value="C:cytoplasm"/>
    <property type="evidence" value="ECO:0007669"/>
    <property type="project" value="UniProtKB-SubCell"/>
</dbReference>
<keyword evidence="8" id="KW-0965">Cell junction</keyword>
<keyword evidence="12" id="KW-0539">Nucleus</keyword>
<gene>
    <name evidence="17" type="primary">Yap1_1</name>
    <name evidence="18" type="synonym">Yap1_0</name>
    <name evidence="18" type="ORF">g.75210</name>
    <name evidence="17" type="ORF">g.75214</name>
</gene>
<evidence type="ECO:0000259" key="16">
    <source>
        <dbReference type="PROSITE" id="PS50020"/>
    </source>
</evidence>
<evidence type="ECO:0000256" key="2">
    <source>
        <dbReference type="ARBA" id="ARBA00004282"/>
    </source>
</evidence>
<feature type="coiled-coil region" evidence="14">
    <location>
        <begin position="304"/>
        <end position="334"/>
    </location>
</feature>
<dbReference type="GO" id="GO:0005634">
    <property type="term" value="C:nucleus"/>
    <property type="evidence" value="ECO:0007669"/>
    <property type="project" value="UniProtKB-SubCell"/>
</dbReference>
<evidence type="ECO:0000256" key="4">
    <source>
        <dbReference type="ARBA" id="ARBA00022490"/>
    </source>
</evidence>
<evidence type="ECO:0000256" key="10">
    <source>
        <dbReference type="ARBA" id="ARBA00023159"/>
    </source>
</evidence>
<feature type="region of interest" description="Disordered" evidence="15">
    <location>
        <begin position="1"/>
        <end position="21"/>
    </location>
</feature>
<dbReference type="PANTHER" id="PTHR17616">
    <property type="entry name" value="YES-ASSOCIATED PROTEIN YAP1 FAMILY MEMBER"/>
    <property type="match status" value="1"/>
</dbReference>
<protein>
    <submittedName>
        <fullName evidence="17">Yorkie</fullName>
    </submittedName>
</protein>
<dbReference type="InterPro" id="IPR036020">
    <property type="entry name" value="WW_dom_sf"/>
</dbReference>
<dbReference type="FunFam" id="2.20.70.10:FF:000019">
    <property type="entry name" value="Putative transcriptional coactivator YAP1"/>
    <property type="match status" value="1"/>
</dbReference>
<dbReference type="InterPro" id="IPR051583">
    <property type="entry name" value="YAP1"/>
</dbReference>
<dbReference type="FunFam" id="2.20.70.10:FF:000012">
    <property type="entry name" value="transcriptional coactivator YAP1 isoform X2"/>
    <property type="match status" value="1"/>
</dbReference>
<sequence>MSGNPDGRGVQQGSNLVVRIDHDSETELQALFDSVLKPEAKQRPQSKPFRMRNLPNSFFNPPSTGSKSPSVSSISHSRENSADSAFGTTTTTMGGLTVNHPRAHSSPASLQQTYASASVVASSPQHLKQRSYDISSLDDLGPLPLGWEQARTSEGQIYFLNHMTQTTTWEDPRKTAAAQQQAAQQRSQELLNTVATSPHPSTSPQPHQGTHHEFAFVEVNRVKLECKNGGVSPGSTAGLGPLPDGWEQAQTLEGEVYFINHRTKTTSWFDPRIPVHLQRAPAAGNVLPSWLQQSLSPSANIAASQQQKLRLQSLQQERERLKVRQAEIMRQQELMLRDAPATTGLDPFLSGLADHSRQESADSGLGLGNNYSLPHTPDDFLSTMDDNMDGVSEAGAEMGSLDSHELTISDNIDSTDDLVPSLQLGEEFSSDILDDVQALINPNSKPGNSLTWL</sequence>
<keyword evidence="7" id="KW-0677">Repeat</keyword>
<comment type="similarity">
    <text evidence="13">Belongs to the YAP1 family.</text>
</comment>
<evidence type="ECO:0000256" key="3">
    <source>
        <dbReference type="ARBA" id="ARBA00004496"/>
    </source>
</evidence>
<keyword evidence="14" id="KW-0175">Coiled coil</keyword>
<evidence type="ECO:0000256" key="6">
    <source>
        <dbReference type="ARBA" id="ARBA00022553"/>
    </source>
</evidence>
<evidence type="ECO:0000256" key="13">
    <source>
        <dbReference type="ARBA" id="ARBA00038057"/>
    </source>
</evidence>
<accession>A0A146LGQ5</accession>
<evidence type="ECO:0000256" key="14">
    <source>
        <dbReference type="SAM" id="Coils"/>
    </source>
</evidence>
<organism evidence="17">
    <name type="scientific">Lygus hesperus</name>
    <name type="common">Western plant bug</name>
    <dbReference type="NCBI Taxonomy" id="30085"/>
    <lineage>
        <taxon>Eukaryota</taxon>
        <taxon>Metazoa</taxon>
        <taxon>Ecdysozoa</taxon>
        <taxon>Arthropoda</taxon>
        <taxon>Hexapoda</taxon>
        <taxon>Insecta</taxon>
        <taxon>Pterygota</taxon>
        <taxon>Neoptera</taxon>
        <taxon>Paraneoptera</taxon>
        <taxon>Hemiptera</taxon>
        <taxon>Heteroptera</taxon>
        <taxon>Panheteroptera</taxon>
        <taxon>Cimicomorpha</taxon>
        <taxon>Miridae</taxon>
        <taxon>Mirini</taxon>
        <taxon>Lygus</taxon>
    </lineage>
</organism>
<keyword evidence="10" id="KW-0010">Activator</keyword>
<name>A0A146LGQ5_LYGHE</name>
<comment type="subcellular location">
    <subcellularLocation>
        <location evidence="2">Cell junction</location>
    </subcellularLocation>
    <subcellularLocation>
        <location evidence="3">Cytoplasm</location>
    </subcellularLocation>
    <subcellularLocation>
        <location evidence="1">Nucleus</location>
    </subcellularLocation>
</comment>
<evidence type="ECO:0000313" key="17">
    <source>
        <dbReference type="EMBL" id="JAQ06137.1"/>
    </source>
</evidence>
<feature type="compositionally biased region" description="Low complexity" evidence="15">
    <location>
        <begin position="61"/>
        <end position="75"/>
    </location>
</feature>
<keyword evidence="5" id="KW-0678">Repressor</keyword>
<dbReference type="PROSITE" id="PS01159">
    <property type="entry name" value="WW_DOMAIN_1"/>
    <property type="match status" value="2"/>
</dbReference>
<evidence type="ECO:0000313" key="18">
    <source>
        <dbReference type="EMBL" id="JAQ17821.1"/>
    </source>
</evidence>
<evidence type="ECO:0000256" key="11">
    <source>
        <dbReference type="ARBA" id="ARBA00023163"/>
    </source>
</evidence>
<evidence type="ECO:0000256" key="9">
    <source>
        <dbReference type="ARBA" id="ARBA00023015"/>
    </source>
</evidence>
<keyword evidence="9" id="KW-0805">Transcription regulation</keyword>
<dbReference type="CDD" id="cd00201">
    <property type="entry name" value="WW"/>
    <property type="match status" value="2"/>
</dbReference>
<evidence type="ECO:0000256" key="12">
    <source>
        <dbReference type="ARBA" id="ARBA00023242"/>
    </source>
</evidence>
<dbReference type="GO" id="GO:0045944">
    <property type="term" value="P:positive regulation of transcription by RNA polymerase II"/>
    <property type="evidence" value="ECO:0007669"/>
    <property type="project" value="TreeGrafter"/>
</dbReference>
<evidence type="ECO:0000256" key="1">
    <source>
        <dbReference type="ARBA" id="ARBA00004123"/>
    </source>
</evidence>
<proteinExistence type="inferred from homology"/>
<dbReference type="AlphaFoldDB" id="A0A146LGQ5"/>
<dbReference type="EMBL" id="GDHC01000808">
    <property type="protein sequence ID" value="JAQ17821.1"/>
    <property type="molecule type" value="Transcribed_RNA"/>
</dbReference>
<evidence type="ECO:0000256" key="5">
    <source>
        <dbReference type="ARBA" id="ARBA00022491"/>
    </source>
</evidence>
<keyword evidence="4" id="KW-0963">Cytoplasm</keyword>
<dbReference type="GO" id="GO:0070161">
    <property type="term" value="C:anchoring junction"/>
    <property type="evidence" value="ECO:0007669"/>
    <property type="project" value="UniProtKB-SubCell"/>
</dbReference>
<dbReference type="SUPFAM" id="SSF51045">
    <property type="entry name" value="WW domain"/>
    <property type="match status" value="2"/>
</dbReference>